<dbReference type="EMBL" id="JADIMF010000057">
    <property type="protein sequence ID" value="MBO8468855.1"/>
    <property type="molecule type" value="Genomic_DNA"/>
</dbReference>
<evidence type="ECO:0000313" key="2">
    <source>
        <dbReference type="EMBL" id="MBO8468855.1"/>
    </source>
</evidence>
<reference evidence="2" key="1">
    <citation type="submission" date="2020-10" db="EMBL/GenBank/DDBJ databases">
        <authorList>
            <person name="Gilroy R."/>
        </authorList>
    </citation>
    <scope>NUCLEOTIDE SEQUENCE</scope>
    <source>
        <strain evidence="2">14700</strain>
    </source>
</reference>
<keyword evidence="1" id="KW-1133">Transmembrane helix</keyword>
<feature type="transmembrane region" description="Helical" evidence="1">
    <location>
        <begin position="33"/>
        <end position="55"/>
    </location>
</feature>
<evidence type="ECO:0000256" key="1">
    <source>
        <dbReference type="SAM" id="Phobius"/>
    </source>
</evidence>
<protein>
    <submittedName>
        <fullName evidence="2">Uncharacterized protein</fullName>
    </submittedName>
</protein>
<reference evidence="2" key="2">
    <citation type="journal article" date="2021" name="PeerJ">
        <title>Extensive microbial diversity within the chicken gut microbiome revealed by metagenomics and culture.</title>
        <authorList>
            <person name="Gilroy R."/>
            <person name="Ravi A."/>
            <person name="Getino M."/>
            <person name="Pursley I."/>
            <person name="Horton D.L."/>
            <person name="Alikhan N.F."/>
            <person name="Baker D."/>
            <person name="Gharbi K."/>
            <person name="Hall N."/>
            <person name="Watson M."/>
            <person name="Adriaenssens E.M."/>
            <person name="Foster-Nyarko E."/>
            <person name="Jarju S."/>
            <person name="Secka A."/>
            <person name="Antonio M."/>
            <person name="Oren A."/>
            <person name="Chaudhuri R.R."/>
            <person name="La Ragione R."/>
            <person name="Hildebrand F."/>
            <person name="Pallen M.J."/>
        </authorList>
    </citation>
    <scope>NUCLEOTIDE SEQUENCE</scope>
    <source>
        <strain evidence="2">14700</strain>
    </source>
</reference>
<proteinExistence type="predicted"/>
<comment type="caution">
    <text evidence="2">The sequence shown here is derived from an EMBL/GenBank/DDBJ whole genome shotgun (WGS) entry which is preliminary data.</text>
</comment>
<dbReference type="AlphaFoldDB" id="A0A9D9IAN1"/>
<keyword evidence="1" id="KW-0812">Transmembrane</keyword>
<organism evidence="2 3">
    <name type="scientific">Candidatus Ornithospirochaeta stercoravium</name>
    <dbReference type="NCBI Taxonomy" id="2840897"/>
    <lineage>
        <taxon>Bacteria</taxon>
        <taxon>Pseudomonadati</taxon>
        <taxon>Spirochaetota</taxon>
        <taxon>Spirochaetia</taxon>
        <taxon>Spirochaetales</taxon>
        <taxon>Spirochaetaceae</taxon>
        <taxon>Spirochaetaceae incertae sedis</taxon>
        <taxon>Candidatus Ornithospirochaeta</taxon>
    </lineage>
</organism>
<dbReference type="Proteomes" id="UP000810292">
    <property type="component" value="Unassembled WGS sequence"/>
</dbReference>
<accession>A0A9D9IAN1</accession>
<sequence length="159" mass="17103">MALEALLREGVRLSFHPFPIQARIRTMGRGKSFFGGLLGVFFLSVIVFLIIYFFVPAVSMKFFGLAYDESSTAGSAIVSAIDELDIGDEEARAELEAYLSSEEGQEAVSRIQSAMGKAGEGFEAFLASDTMQTIVEGAKSAGKSAVDYISQLADNPENP</sequence>
<keyword evidence="1" id="KW-0472">Membrane</keyword>
<gene>
    <name evidence="2" type="ORF">IAA72_03615</name>
</gene>
<evidence type="ECO:0000313" key="3">
    <source>
        <dbReference type="Proteomes" id="UP000810292"/>
    </source>
</evidence>
<name>A0A9D9IAN1_9SPIO</name>